<dbReference type="RefSeq" id="WP_124953985.1">
    <property type="nucleotide sequence ID" value="NZ_RRCH01000008.1"/>
</dbReference>
<accession>A0A3P3RG68</accession>
<keyword evidence="2" id="KW-1185">Reference proteome</keyword>
<sequence length="59" mass="6854">MEELNLQNLTDDEAIRILELANEGVYDTDDMPGRWGSVFEEGEENFSRKLSFQTSDREI</sequence>
<dbReference type="EMBL" id="RRCH01000008">
    <property type="protein sequence ID" value="RRJ32526.1"/>
    <property type="molecule type" value="Genomic_DNA"/>
</dbReference>
<protein>
    <submittedName>
        <fullName evidence="1">Uncharacterized protein</fullName>
    </submittedName>
</protein>
<dbReference type="AlphaFoldDB" id="A0A3P3RG68"/>
<name>A0A3P3RG68_9EURY</name>
<gene>
    <name evidence="1" type="ORF">EIK79_04715</name>
</gene>
<organism evidence="1 2">
    <name type="scientific">Halocatena pleomorpha</name>
    <dbReference type="NCBI Taxonomy" id="1785090"/>
    <lineage>
        <taxon>Archaea</taxon>
        <taxon>Methanobacteriati</taxon>
        <taxon>Methanobacteriota</taxon>
        <taxon>Stenosarchaea group</taxon>
        <taxon>Halobacteria</taxon>
        <taxon>Halobacteriales</taxon>
        <taxon>Natronomonadaceae</taxon>
        <taxon>Halocatena</taxon>
    </lineage>
</organism>
<comment type="caution">
    <text evidence="1">The sequence shown here is derived from an EMBL/GenBank/DDBJ whole genome shotgun (WGS) entry which is preliminary data.</text>
</comment>
<evidence type="ECO:0000313" key="1">
    <source>
        <dbReference type="EMBL" id="RRJ32526.1"/>
    </source>
</evidence>
<evidence type="ECO:0000313" key="2">
    <source>
        <dbReference type="Proteomes" id="UP000282322"/>
    </source>
</evidence>
<dbReference type="Proteomes" id="UP000282322">
    <property type="component" value="Unassembled WGS sequence"/>
</dbReference>
<reference evidence="1 2" key="1">
    <citation type="submission" date="2018-11" db="EMBL/GenBank/DDBJ databases">
        <title>Taxonoimc description of Halomarina strain SPP-AMP-1.</title>
        <authorList>
            <person name="Pal Y."/>
            <person name="Srinivasana K."/>
            <person name="Verma A."/>
            <person name="Kumar P."/>
        </authorList>
    </citation>
    <scope>NUCLEOTIDE SEQUENCE [LARGE SCALE GENOMIC DNA]</scope>
    <source>
        <strain evidence="1 2">SPP-AMP-1</strain>
    </source>
</reference>
<dbReference type="OrthoDB" id="350329at2157"/>
<proteinExistence type="predicted"/>